<dbReference type="Proteomes" id="UP000215914">
    <property type="component" value="Chromosome 10"/>
</dbReference>
<dbReference type="PANTHER" id="PTHR12289:SF41">
    <property type="entry name" value="FAILED AXON CONNECTIONS-RELATED"/>
    <property type="match status" value="1"/>
</dbReference>
<feature type="compositionally biased region" description="Low complexity" evidence="1">
    <location>
        <begin position="285"/>
        <end position="298"/>
    </location>
</feature>
<evidence type="ECO:0000313" key="4">
    <source>
        <dbReference type="Proteomes" id="UP000215914"/>
    </source>
</evidence>
<gene>
    <name evidence="3" type="ORF">HannXRQ_Chr10g0297571</name>
</gene>
<reference evidence="4" key="1">
    <citation type="journal article" date="2017" name="Nature">
        <title>The sunflower genome provides insights into oil metabolism, flowering and Asterid evolution.</title>
        <authorList>
            <person name="Badouin H."/>
            <person name="Gouzy J."/>
            <person name="Grassa C.J."/>
            <person name="Murat F."/>
            <person name="Staton S.E."/>
            <person name="Cottret L."/>
            <person name="Lelandais-Briere C."/>
            <person name="Owens G.L."/>
            <person name="Carrere S."/>
            <person name="Mayjonade B."/>
            <person name="Legrand L."/>
            <person name="Gill N."/>
            <person name="Kane N.C."/>
            <person name="Bowers J.E."/>
            <person name="Hubner S."/>
            <person name="Bellec A."/>
            <person name="Berard A."/>
            <person name="Berges H."/>
            <person name="Blanchet N."/>
            <person name="Boniface M.C."/>
            <person name="Brunel D."/>
            <person name="Catrice O."/>
            <person name="Chaidir N."/>
            <person name="Claudel C."/>
            <person name="Donnadieu C."/>
            <person name="Faraut T."/>
            <person name="Fievet G."/>
            <person name="Helmstetter N."/>
            <person name="King M."/>
            <person name="Knapp S.J."/>
            <person name="Lai Z."/>
            <person name="Le Paslier M.C."/>
            <person name="Lippi Y."/>
            <person name="Lorenzon L."/>
            <person name="Mandel J.R."/>
            <person name="Marage G."/>
            <person name="Marchand G."/>
            <person name="Marquand E."/>
            <person name="Bret-Mestries E."/>
            <person name="Morien E."/>
            <person name="Nambeesan S."/>
            <person name="Nguyen T."/>
            <person name="Pegot-Espagnet P."/>
            <person name="Pouilly N."/>
            <person name="Raftis F."/>
            <person name="Sallet E."/>
            <person name="Schiex T."/>
            <person name="Thomas J."/>
            <person name="Vandecasteele C."/>
            <person name="Vares D."/>
            <person name="Vear F."/>
            <person name="Vautrin S."/>
            <person name="Crespi M."/>
            <person name="Mangin B."/>
            <person name="Burke J.M."/>
            <person name="Salse J."/>
            <person name="Munos S."/>
            <person name="Vincourt P."/>
            <person name="Rieseberg L.H."/>
            <person name="Langlade N.B."/>
        </authorList>
    </citation>
    <scope>NUCLEOTIDE SEQUENCE [LARGE SCALE GENOMIC DNA]</scope>
    <source>
        <strain evidence="4">cv. SF193</strain>
    </source>
</reference>
<accession>A0A251TKA0</accession>
<keyword evidence="4" id="KW-1185">Reference proteome</keyword>
<dbReference type="EMBL" id="CM007899">
    <property type="protein sequence ID" value="OTG11334.1"/>
    <property type="molecule type" value="Genomic_DNA"/>
</dbReference>
<dbReference type="GO" id="GO:0001401">
    <property type="term" value="C:SAM complex"/>
    <property type="evidence" value="ECO:0000318"/>
    <property type="project" value="GO_Central"/>
</dbReference>
<dbReference type="Pfam" id="PF17172">
    <property type="entry name" value="GST_N_4"/>
    <property type="match status" value="1"/>
</dbReference>
<evidence type="ECO:0000256" key="1">
    <source>
        <dbReference type="SAM" id="MobiDB-lite"/>
    </source>
</evidence>
<dbReference type="STRING" id="4232.A0A251TKA0"/>
<dbReference type="InParanoid" id="A0A251TKA0"/>
<dbReference type="PANTHER" id="PTHR12289">
    <property type="entry name" value="METAXIN RELATED"/>
    <property type="match status" value="1"/>
</dbReference>
<evidence type="ECO:0000259" key="2">
    <source>
        <dbReference type="Pfam" id="PF17172"/>
    </source>
</evidence>
<organism evidence="3 4">
    <name type="scientific">Helianthus annuus</name>
    <name type="common">Common sunflower</name>
    <dbReference type="NCBI Taxonomy" id="4232"/>
    <lineage>
        <taxon>Eukaryota</taxon>
        <taxon>Viridiplantae</taxon>
        <taxon>Streptophyta</taxon>
        <taxon>Embryophyta</taxon>
        <taxon>Tracheophyta</taxon>
        <taxon>Spermatophyta</taxon>
        <taxon>Magnoliopsida</taxon>
        <taxon>eudicotyledons</taxon>
        <taxon>Gunneridae</taxon>
        <taxon>Pentapetalae</taxon>
        <taxon>asterids</taxon>
        <taxon>campanulids</taxon>
        <taxon>Asterales</taxon>
        <taxon>Asteraceae</taxon>
        <taxon>Asteroideae</taxon>
        <taxon>Heliantheae alliance</taxon>
        <taxon>Heliantheae</taxon>
        <taxon>Helianthus</taxon>
    </lineage>
</organism>
<sequence length="410" mass="46028">MTNLKKTQELKWQFTPHKQISFCGPLVNSPPPPSATTSGCPPPAVVLHRRICILLMDESIQNEQQRLTLVTRKACFGLPTACPSCLPVYIYLKLAKVPFDLSYNLSFPDSDQIPYVDADTYVAYNNEKGGVIESLKEDNIVNLDSEVQNLPEWVSALAMINSWLSDAILYELWVASDGSSAHKIYYSDLPWPIGKLLYLKQVYNVKQLLGISKDNAERREEEIYRRATMAYKALPTSLDAIFLGHALITLYALPETSVLRGKLLEQANLVLYADKHKAELLDAASSSSSDPSSSSSSSVPRRGPSNWSKFLSSTNSYFILFLPIYYKNELLCFISGFHIILKGSHILNLGSKPKSQPKRERTQEEKIFRRKAKYFLITQMVAVLVFLSLLGGSEDTEVDDADGDEGFDYE</sequence>
<name>A0A251TKA0_HELAN</name>
<dbReference type="InterPro" id="IPR050931">
    <property type="entry name" value="Mito_Protein_Transport_Metaxin"/>
</dbReference>
<dbReference type="GO" id="GO:0006626">
    <property type="term" value="P:protein targeting to mitochondrion"/>
    <property type="evidence" value="ECO:0000318"/>
    <property type="project" value="GO_Central"/>
</dbReference>
<evidence type="ECO:0000313" key="3">
    <source>
        <dbReference type="EMBL" id="OTG11334.1"/>
    </source>
</evidence>
<proteinExistence type="predicted"/>
<dbReference type="FunCoup" id="A0A251TKA0">
    <property type="interactions" value="4148"/>
</dbReference>
<dbReference type="InterPro" id="IPR012336">
    <property type="entry name" value="Thioredoxin-like_fold"/>
</dbReference>
<dbReference type="AlphaFoldDB" id="A0A251TKA0"/>
<feature type="domain" description="Thioredoxin-like fold" evidence="2">
    <location>
        <begin position="83"/>
        <end position="176"/>
    </location>
</feature>
<protein>
    <recommendedName>
        <fullName evidence="2">Thioredoxin-like fold domain-containing protein</fullName>
    </recommendedName>
</protein>
<feature type="region of interest" description="Disordered" evidence="1">
    <location>
        <begin position="283"/>
        <end position="304"/>
    </location>
</feature>